<name>A0ABR6NIU6_9SPHN</name>
<gene>
    <name evidence="1" type="ORF">HNP60_003168</name>
</gene>
<accession>A0ABR6NIU6</accession>
<keyword evidence="2" id="KW-1185">Reference proteome</keyword>
<sequence>MDEGEFMRRIWIALACAGVAAQPAHGELQQGQITFRCNAAPGHFSMMEVVQAPDQQELSGFLQAETMYGNAKWAPSAQVRIADIDSGSWVGVRLLTTVQKKRVITKDASMRLSFASKDQDRPSSDHIVGPVELGKRLAFKIVVRDEDIVLEIAGIQHSMKLKLGARRKIELICSTGNFSFIDVLAQ</sequence>
<proteinExistence type="predicted"/>
<reference evidence="1 2" key="1">
    <citation type="submission" date="2020-08" db="EMBL/GenBank/DDBJ databases">
        <title>Exploring microbial biodiversity for novel pathways involved in the catabolism of aromatic compounds derived from lignin.</title>
        <authorList>
            <person name="Elkins J."/>
        </authorList>
    </citation>
    <scope>NUCLEOTIDE SEQUENCE [LARGE SCALE GENOMIC DNA]</scope>
    <source>
        <strain evidence="1 2">B1D3A</strain>
    </source>
</reference>
<protein>
    <submittedName>
        <fullName evidence="1">Uncharacterized protein</fullName>
    </submittedName>
</protein>
<evidence type="ECO:0000313" key="2">
    <source>
        <dbReference type="Proteomes" id="UP001138540"/>
    </source>
</evidence>
<dbReference type="EMBL" id="JACHKA010000001">
    <property type="protein sequence ID" value="MBB5987194.1"/>
    <property type="molecule type" value="Genomic_DNA"/>
</dbReference>
<comment type="caution">
    <text evidence="1">The sequence shown here is derived from an EMBL/GenBank/DDBJ whole genome shotgun (WGS) entry which is preliminary data.</text>
</comment>
<organism evidence="1 2">
    <name type="scientific">Sphingobium lignivorans</name>
    <dbReference type="NCBI Taxonomy" id="2735886"/>
    <lineage>
        <taxon>Bacteria</taxon>
        <taxon>Pseudomonadati</taxon>
        <taxon>Pseudomonadota</taxon>
        <taxon>Alphaproteobacteria</taxon>
        <taxon>Sphingomonadales</taxon>
        <taxon>Sphingomonadaceae</taxon>
        <taxon>Sphingobium</taxon>
    </lineage>
</organism>
<evidence type="ECO:0000313" key="1">
    <source>
        <dbReference type="EMBL" id="MBB5987194.1"/>
    </source>
</evidence>
<dbReference type="Proteomes" id="UP001138540">
    <property type="component" value="Unassembled WGS sequence"/>
</dbReference>